<comment type="caution">
    <text evidence="1">The sequence shown here is derived from an EMBL/GenBank/DDBJ whole genome shotgun (WGS) entry which is preliminary data.</text>
</comment>
<keyword evidence="2" id="KW-1185">Reference proteome</keyword>
<evidence type="ECO:0000313" key="1">
    <source>
        <dbReference type="EMBL" id="TGY01806.1"/>
    </source>
</evidence>
<accession>A0A4S2AL44</accession>
<sequence length="566" mass="65090">MQEENENRLVNEGVEYSYYAQKGFVKSSSFASLQNVEMIVLEPEPNAKVFRWVAKSEVDRMFEERKNKILDFVKTGKIAEQRLQIDDALRNYYWALMLAKVNRDAVYADFNTGEEVNCLTFLPLKIKSVISRVRANLEECVNSDNRYFAKMRFTYENRDVASIQLRYFDGQSFVGPLVVKDGIGEMDLVSLPADGKMKMRYEYSFRKEAENLDAELRAIFSEISAPPIDNALAEIPVKVNVKKNTMAIDEKRMKETAASVVVAEVPAEPICTKQRMELSTVSNSGELANVLQQVENAIKQGTPQAAYPHFTPEGYKLFETLLSKTGTVSLVGEKQNYEFIQANAQVLARFCKVKIKFRNGKSFMENLVFRFNEESKKIQSVALALSKKAEEDIFNAASSWTEISRFTILQFMEDYQTAYSLKRLDYLEKIFSDEAIIITGTVLKTASSNQVEGMPIDFGNTDVRFTRQNKQQYLSNLRRHFNEREYIHLTFEDNQTKVINAPRIPRGTAFAIQINQLYNSPIYSDRGYLTLILDASKELPVIHVRLWQPEKSNMLTLDEFMNKFEF</sequence>
<proteinExistence type="predicted"/>
<dbReference type="EMBL" id="SRYZ01000040">
    <property type="protein sequence ID" value="TGY01806.1"/>
    <property type="molecule type" value="Genomic_DNA"/>
</dbReference>
<protein>
    <submittedName>
        <fullName evidence="1">Uncharacterized protein</fullName>
    </submittedName>
</protein>
<reference evidence="1 2" key="1">
    <citation type="submission" date="2019-04" db="EMBL/GenBank/DDBJ databases">
        <title>Microbes associate with the intestines of laboratory mice.</title>
        <authorList>
            <person name="Navarre W."/>
            <person name="Wong E."/>
            <person name="Huang K."/>
            <person name="Tropini C."/>
            <person name="Ng K."/>
            <person name="Yu B."/>
        </authorList>
    </citation>
    <scope>NUCLEOTIDE SEQUENCE [LARGE SCALE GENOMIC DNA]</scope>
    <source>
        <strain evidence="1 2">NM69_E16B</strain>
    </source>
</reference>
<name>A0A4S2AL44_9BACE</name>
<dbReference type="AlphaFoldDB" id="A0A4S2AL44"/>
<dbReference type="Proteomes" id="UP000310532">
    <property type="component" value="Unassembled WGS sequence"/>
</dbReference>
<dbReference type="RefSeq" id="WP_136010924.1">
    <property type="nucleotide sequence ID" value="NZ_SRYZ01000040.1"/>
</dbReference>
<evidence type="ECO:0000313" key="2">
    <source>
        <dbReference type="Proteomes" id="UP000310532"/>
    </source>
</evidence>
<gene>
    <name evidence="1" type="ORF">E5355_14595</name>
</gene>
<organism evidence="1 2">
    <name type="scientific">Bacteroides muris</name>
    <name type="common">ex Afrizal et al. 2022</name>
    <dbReference type="NCBI Taxonomy" id="2516960"/>
    <lineage>
        <taxon>Bacteria</taxon>
        <taxon>Pseudomonadati</taxon>
        <taxon>Bacteroidota</taxon>
        <taxon>Bacteroidia</taxon>
        <taxon>Bacteroidales</taxon>
        <taxon>Bacteroidaceae</taxon>
        <taxon>Bacteroides</taxon>
    </lineage>
</organism>